<organism evidence="1 2">
    <name type="scientific">Eumeta variegata</name>
    <name type="common">Bagworm moth</name>
    <name type="synonym">Eumeta japonica</name>
    <dbReference type="NCBI Taxonomy" id="151549"/>
    <lineage>
        <taxon>Eukaryota</taxon>
        <taxon>Metazoa</taxon>
        <taxon>Ecdysozoa</taxon>
        <taxon>Arthropoda</taxon>
        <taxon>Hexapoda</taxon>
        <taxon>Insecta</taxon>
        <taxon>Pterygota</taxon>
        <taxon>Neoptera</taxon>
        <taxon>Endopterygota</taxon>
        <taxon>Lepidoptera</taxon>
        <taxon>Glossata</taxon>
        <taxon>Ditrysia</taxon>
        <taxon>Tineoidea</taxon>
        <taxon>Psychidae</taxon>
        <taxon>Oiketicinae</taxon>
        <taxon>Eumeta</taxon>
    </lineage>
</organism>
<protein>
    <submittedName>
        <fullName evidence="1">Uncharacterized protein</fullName>
    </submittedName>
</protein>
<sequence>MYSLVNYTRATSAEVVCTFCSVSLPKLNVDVKHLLARLEGETGSCAVTQTRGGHSKCDINANNTSYDKRLPRSGQTASGAGVPWRGAGAGAGGARRLFTALF</sequence>
<reference evidence="1 2" key="1">
    <citation type="journal article" date="2019" name="Commun. Biol.">
        <title>The bagworm genome reveals a unique fibroin gene that provides high tensile strength.</title>
        <authorList>
            <person name="Kono N."/>
            <person name="Nakamura H."/>
            <person name="Ohtoshi R."/>
            <person name="Tomita M."/>
            <person name="Numata K."/>
            <person name="Arakawa K."/>
        </authorList>
    </citation>
    <scope>NUCLEOTIDE SEQUENCE [LARGE SCALE GENOMIC DNA]</scope>
</reference>
<name>A0A4C1S982_EUMVA</name>
<gene>
    <name evidence="1" type="ORF">EVAR_77689_1</name>
</gene>
<proteinExistence type="predicted"/>
<dbReference type="EMBL" id="BGZK01003213">
    <property type="protein sequence ID" value="GBO98798.1"/>
    <property type="molecule type" value="Genomic_DNA"/>
</dbReference>
<dbReference type="AlphaFoldDB" id="A0A4C1S982"/>
<dbReference type="Proteomes" id="UP000299102">
    <property type="component" value="Unassembled WGS sequence"/>
</dbReference>
<comment type="caution">
    <text evidence="1">The sequence shown here is derived from an EMBL/GenBank/DDBJ whole genome shotgun (WGS) entry which is preliminary data.</text>
</comment>
<keyword evidence="2" id="KW-1185">Reference proteome</keyword>
<evidence type="ECO:0000313" key="1">
    <source>
        <dbReference type="EMBL" id="GBO98798.1"/>
    </source>
</evidence>
<accession>A0A4C1S982</accession>
<evidence type="ECO:0000313" key="2">
    <source>
        <dbReference type="Proteomes" id="UP000299102"/>
    </source>
</evidence>